<reference evidence="1" key="1">
    <citation type="journal article" date="2020" name="Nature">
        <title>Giant virus diversity and host interactions through global metagenomics.</title>
        <authorList>
            <person name="Schulz F."/>
            <person name="Roux S."/>
            <person name="Paez-Espino D."/>
            <person name="Jungbluth S."/>
            <person name="Walsh D.A."/>
            <person name="Denef V.J."/>
            <person name="McMahon K.D."/>
            <person name="Konstantinidis K.T."/>
            <person name="Eloe-Fadrosh E.A."/>
            <person name="Kyrpides N.C."/>
            <person name="Woyke T."/>
        </authorList>
    </citation>
    <scope>NUCLEOTIDE SEQUENCE</scope>
    <source>
        <strain evidence="1">GVMAG-M-3300020565-3</strain>
    </source>
</reference>
<accession>A0A6C0CCJ4</accession>
<proteinExistence type="predicted"/>
<organism evidence="1">
    <name type="scientific">viral metagenome</name>
    <dbReference type="NCBI Taxonomy" id="1070528"/>
    <lineage>
        <taxon>unclassified sequences</taxon>
        <taxon>metagenomes</taxon>
        <taxon>organismal metagenomes</taxon>
    </lineage>
</organism>
<dbReference type="EMBL" id="MN739391">
    <property type="protein sequence ID" value="QHT02181.1"/>
    <property type="molecule type" value="Genomic_DNA"/>
</dbReference>
<protein>
    <submittedName>
        <fullName evidence="1">Uncharacterized protein</fullName>
    </submittedName>
</protein>
<name>A0A6C0CCJ4_9ZZZZ</name>
<evidence type="ECO:0000313" key="1">
    <source>
        <dbReference type="EMBL" id="QHT02181.1"/>
    </source>
</evidence>
<sequence length="149" mass="17133">MNNHNKSKPYIEYPTKPITYGEFFSKNNLYQPRYINHTFIISGKDGNKAKLYTDGKGIYECDKKLRNLKHYIITTRNRLADTIADVVIKNVKCVAASSSVAALPVYKVSYKKVILGELKSIYKIPSSRKEYVKYKGSFITVAYYKKQIA</sequence>
<dbReference type="AlphaFoldDB" id="A0A6C0CCJ4"/>